<proteinExistence type="predicted"/>
<dbReference type="EMBL" id="WKPI01000001">
    <property type="protein sequence ID" value="MSC31667.1"/>
    <property type="molecule type" value="Genomic_DNA"/>
</dbReference>
<evidence type="ECO:0000313" key="1">
    <source>
        <dbReference type="EMBL" id="MSC31667.1"/>
    </source>
</evidence>
<accession>A0ABW9QCN0</accession>
<sequence>MRYPIAPWARNVIILQWEAHFVKRLLGRRQRFPAGLHLTFPQFTARTALKHPQKICSLEKIPFSVCASVKKNHSEIMICKDLRIVQVQFLYF</sequence>
<comment type="caution">
    <text evidence="1">The sequence shown here is derived from an EMBL/GenBank/DDBJ whole genome shotgun (WGS) entry which is preliminary data.</text>
</comment>
<keyword evidence="2" id="KW-1185">Reference proteome</keyword>
<evidence type="ECO:0000313" key="2">
    <source>
        <dbReference type="Proteomes" id="UP000480929"/>
    </source>
</evidence>
<organism evidence="1 2">
    <name type="scientific">Holdemania massiliensis</name>
    <dbReference type="NCBI Taxonomy" id="1468449"/>
    <lineage>
        <taxon>Bacteria</taxon>
        <taxon>Bacillati</taxon>
        <taxon>Bacillota</taxon>
        <taxon>Erysipelotrichia</taxon>
        <taxon>Erysipelotrichales</taxon>
        <taxon>Erysipelotrichaceae</taxon>
        <taxon>Holdemania</taxon>
    </lineage>
</organism>
<reference evidence="1 2" key="1">
    <citation type="journal article" date="2019" name="Nat. Med.">
        <title>A library of human gut bacterial isolates paired with longitudinal multiomics data enables mechanistic microbiome research.</title>
        <authorList>
            <person name="Poyet M."/>
            <person name="Groussin M."/>
            <person name="Gibbons S.M."/>
            <person name="Avila-Pacheco J."/>
            <person name="Jiang X."/>
            <person name="Kearney S.M."/>
            <person name="Perrotta A.R."/>
            <person name="Berdy B."/>
            <person name="Zhao S."/>
            <person name="Lieberman T.D."/>
            <person name="Swanson P.K."/>
            <person name="Smith M."/>
            <person name="Roesemann S."/>
            <person name="Alexander J.E."/>
            <person name="Rich S.A."/>
            <person name="Livny J."/>
            <person name="Vlamakis H."/>
            <person name="Clish C."/>
            <person name="Bullock K."/>
            <person name="Deik A."/>
            <person name="Scott J."/>
            <person name="Pierce K.A."/>
            <person name="Xavier R.J."/>
            <person name="Alm E.J."/>
        </authorList>
    </citation>
    <scope>NUCLEOTIDE SEQUENCE [LARGE SCALE GENOMIC DNA]</scope>
    <source>
        <strain evidence="1 2">BIOML-A5</strain>
    </source>
</reference>
<dbReference type="RefSeq" id="WP_154237547.1">
    <property type="nucleotide sequence ID" value="NZ_CALJPI010000204.1"/>
</dbReference>
<name>A0ABW9QCN0_9FIRM</name>
<gene>
    <name evidence="1" type="ORF">GKD88_00805</name>
</gene>
<protein>
    <submittedName>
        <fullName evidence="1">Uncharacterized protein</fullName>
    </submittedName>
</protein>
<dbReference type="Proteomes" id="UP000480929">
    <property type="component" value="Unassembled WGS sequence"/>
</dbReference>